<evidence type="ECO:0000313" key="2">
    <source>
        <dbReference type="Proteomes" id="UP000199308"/>
    </source>
</evidence>
<gene>
    <name evidence="1" type="ORF">SAMN05660429_02242</name>
</gene>
<keyword evidence="2" id="KW-1185">Reference proteome</keyword>
<accession>A0A1I0FVA3</accession>
<evidence type="ECO:0000313" key="1">
    <source>
        <dbReference type="EMBL" id="SET62334.1"/>
    </source>
</evidence>
<dbReference type="AlphaFoldDB" id="A0A1I0FVA3"/>
<organism evidence="1 2">
    <name type="scientific">Thalassotalea agarivorans</name>
    <name type="common">Thalassomonas agarivorans</name>
    <dbReference type="NCBI Taxonomy" id="349064"/>
    <lineage>
        <taxon>Bacteria</taxon>
        <taxon>Pseudomonadati</taxon>
        <taxon>Pseudomonadota</taxon>
        <taxon>Gammaproteobacteria</taxon>
        <taxon>Alteromonadales</taxon>
        <taxon>Colwelliaceae</taxon>
        <taxon>Thalassotalea</taxon>
    </lineage>
</organism>
<dbReference type="OrthoDB" id="6227284at2"/>
<dbReference type="EMBL" id="FOHK01000010">
    <property type="protein sequence ID" value="SET62334.1"/>
    <property type="molecule type" value="Genomic_DNA"/>
</dbReference>
<reference evidence="1 2" key="1">
    <citation type="submission" date="2016-10" db="EMBL/GenBank/DDBJ databases">
        <authorList>
            <person name="de Groot N.N."/>
        </authorList>
    </citation>
    <scope>NUCLEOTIDE SEQUENCE [LARGE SCALE GENOMIC DNA]</scope>
    <source>
        <strain evidence="1 2">DSM 19706</strain>
    </source>
</reference>
<protein>
    <submittedName>
        <fullName evidence="1">Uncharacterized protein</fullName>
    </submittedName>
</protein>
<name>A0A1I0FVA3_THASX</name>
<sequence length="122" mass="14268">MLEVVASMALLVVIFMIYQLVRARRFNAFKDWLNNEIAPLAVEKHLSSLPPEQQTDAHLEATKMYWSAYSVRVLQLALHYEILNQESLQKAGKWRFCQHLYFIQKQYLNQQLNTSKPSKALA</sequence>
<dbReference type="STRING" id="349064.SAMN05660429_02242"/>
<proteinExistence type="predicted"/>
<dbReference type="Proteomes" id="UP000199308">
    <property type="component" value="Unassembled WGS sequence"/>
</dbReference>
<dbReference type="RefSeq" id="WP_093330327.1">
    <property type="nucleotide sequence ID" value="NZ_AP027363.1"/>
</dbReference>